<evidence type="ECO:0000256" key="1">
    <source>
        <dbReference type="SAM" id="Phobius"/>
    </source>
</evidence>
<accession>A0A914P7U3</accession>
<keyword evidence="2" id="KW-1185">Reference proteome</keyword>
<reference evidence="3" key="1">
    <citation type="submission" date="2022-11" db="UniProtKB">
        <authorList>
            <consortium name="WormBaseParasite"/>
        </authorList>
    </citation>
    <scope>IDENTIFICATION</scope>
</reference>
<protein>
    <submittedName>
        <fullName evidence="3">Uncharacterized protein</fullName>
    </submittedName>
</protein>
<organism evidence="2 3">
    <name type="scientific">Panagrolaimus davidi</name>
    <dbReference type="NCBI Taxonomy" id="227884"/>
    <lineage>
        <taxon>Eukaryota</taxon>
        <taxon>Metazoa</taxon>
        <taxon>Ecdysozoa</taxon>
        <taxon>Nematoda</taxon>
        <taxon>Chromadorea</taxon>
        <taxon>Rhabditida</taxon>
        <taxon>Tylenchina</taxon>
        <taxon>Panagrolaimomorpha</taxon>
        <taxon>Panagrolaimoidea</taxon>
        <taxon>Panagrolaimidae</taxon>
        <taxon>Panagrolaimus</taxon>
    </lineage>
</organism>
<dbReference type="WBParaSite" id="PDA_v2.g13505.t1">
    <property type="protein sequence ID" value="PDA_v2.g13505.t1"/>
    <property type="gene ID" value="PDA_v2.g13505"/>
</dbReference>
<name>A0A914P7U3_9BILA</name>
<dbReference type="AlphaFoldDB" id="A0A914P7U3"/>
<proteinExistence type="predicted"/>
<keyword evidence="1" id="KW-0472">Membrane</keyword>
<dbReference type="InterPro" id="IPR019428">
    <property type="entry name" value="7TM_GPCR_serpentine_rcpt_Str"/>
</dbReference>
<evidence type="ECO:0000313" key="3">
    <source>
        <dbReference type="WBParaSite" id="PDA_v2.g13505.t1"/>
    </source>
</evidence>
<dbReference type="Proteomes" id="UP000887578">
    <property type="component" value="Unplaced"/>
</dbReference>
<keyword evidence="1" id="KW-1133">Transmembrane helix</keyword>
<feature type="transmembrane region" description="Helical" evidence="1">
    <location>
        <begin position="20"/>
        <end position="41"/>
    </location>
</feature>
<sequence>MDIKPPPQVSRAIGLNTTVPLFLVILPIIIGLTFAFGLINVPGMGMFVNSICGLTPVTNPLVTIISIKTYRTIIVEWIFKCFGITKRNKIISVTPSTVSSIKNVNLVATKQSTKHS</sequence>
<keyword evidence="1" id="KW-0812">Transmembrane</keyword>
<evidence type="ECO:0000313" key="2">
    <source>
        <dbReference type="Proteomes" id="UP000887578"/>
    </source>
</evidence>
<dbReference type="Pfam" id="PF10326">
    <property type="entry name" value="7TM_GPCR_Str"/>
    <property type="match status" value="1"/>
</dbReference>